<reference evidence="1" key="1">
    <citation type="journal article" date="2019" name="Sci. Rep.">
        <title>Draft genome of Tanacetum cinerariifolium, the natural source of mosquito coil.</title>
        <authorList>
            <person name="Yamashiro T."/>
            <person name="Shiraishi A."/>
            <person name="Satake H."/>
            <person name="Nakayama K."/>
        </authorList>
    </citation>
    <scope>NUCLEOTIDE SEQUENCE</scope>
</reference>
<evidence type="ECO:0000313" key="1">
    <source>
        <dbReference type="EMBL" id="GFD48601.1"/>
    </source>
</evidence>
<protein>
    <submittedName>
        <fullName evidence="1">Uncharacterized protein</fullName>
    </submittedName>
</protein>
<gene>
    <name evidence="1" type="ORF">Tci_920570</name>
</gene>
<sequence>LPSPEAFGTAAAHILAGAVGQGDNEFKIELAHRAIVRACQQAAAGTPQSQSDKHIH</sequence>
<proteinExistence type="predicted"/>
<dbReference type="EMBL" id="BKCJ011725997">
    <property type="protein sequence ID" value="GFD48601.1"/>
    <property type="molecule type" value="Genomic_DNA"/>
</dbReference>
<accession>A0A699WUX4</accession>
<name>A0A699WUX4_TANCI</name>
<organism evidence="1">
    <name type="scientific">Tanacetum cinerariifolium</name>
    <name type="common">Dalmatian daisy</name>
    <name type="synonym">Chrysanthemum cinerariifolium</name>
    <dbReference type="NCBI Taxonomy" id="118510"/>
    <lineage>
        <taxon>Eukaryota</taxon>
        <taxon>Viridiplantae</taxon>
        <taxon>Streptophyta</taxon>
        <taxon>Embryophyta</taxon>
        <taxon>Tracheophyta</taxon>
        <taxon>Spermatophyta</taxon>
        <taxon>Magnoliopsida</taxon>
        <taxon>eudicotyledons</taxon>
        <taxon>Gunneridae</taxon>
        <taxon>Pentapetalae</taxon>
        <taxon>asterids</taxon>
        <taxon>campanulids</taxon>
        <taxon>Asterales</taxon>
        <taxon>Asteraceae</taxon>
        <taxon>Asteroideae</taxon>
        <taxon>Anthemideae</taxon>
        <taxon>Anthemidinae</taxon>
        <taxon>Tanacetum</taxon>
    </lineage>
</organism>
<dbReference type="AlphaFoldDB" id="A0A699WUX4"/>
<feature type="non-terminal residue" evidence="1">
    <location>
        <position position="1"/>
    </location>
</feature>
<comment type="caution">
    <text evidence="1">The sequence shown here is derived from an EMBL/GenBank/DDBJ whole genome shotgun (WGS) entry which is preliminary data.</text>
</comment>